<evidence type="ECO:0000256" key="1">
    <source>
        <dbReference type="SAM" id="SignalP"/>
    </source>
</evidence>
<protein>
    <recommendedName>
        <fullName evidence="2">AMIN-like domain-containing protein</fullName>
    </recommendedName>
</protein>
<keyword evidence="4" id="KW-1185">Reference proteome</keyword>
<accession>A0A7J5ULN3</accession>
<name>A0A7J5ULN3_9MICO</name>
<evidence type="ECO:0000259" key="2">
    <source>
        <dbReference type="Pfam" id="PF24837"/>
    </source>
</evidence>
<dbReference type="Proteomes" id="UP000451860">
    <property type="component" value="Unassembled WGS sequence"/>
</dbReference>
<dbReference type="InterPro" id="IPR056303">
    <property type="entry name" value="AMIN-like"/>
</dbReference>
<gene>
    <name evidence="3" type="ORF">GB883_15450</name>
</gene>
<feature type="signal peptide" evidence="1">
    <location>
        <begin position="1"/>
        <end position="24"/>
    </location>
</feature>
<proteinExistence type="predicted"/>
<dbReference type="RefSeq" id="WP_152204665.1">
    <property type="nucleotide sequence ID" value="NZ_VUKF01000065.1"/>
</dbReference>
<organism evidence="3 4">
    <name type="scientific">Georgenia thermotolerans</name>
    <dbReference type="NCBI Taxonomy" id="527326"/>
    <lineage>
        <taxon>Bacteria</taxon>
        <taxon>Bacillati</taxon>
        <taxon>Actinomycetota</taxon>
        <taxon>Actinomycetes</taxon>
        <taxon>Micrococcales</taxon>
        <taxon>Bogoriellaceae</taxon>
        <taxon>Georgenia</taxon>
    </lineage>
</organism>
<feature type="domain" description="AMIN-like" evidence="2">
    <location>
        <begin position="50"/>
        <end position="180"/>
    </location>
</feature>
<reference evidence="3 4" key="1">
    <citation type="submission" date="2019-10" db="EMBL/GenBank/DDBJ databases">
        <title>Georgenia wutianyii sp. nov. and Georgenia yuyongxinii sp. nov. isolated from plateau pika (Ochotona curzoniae) in the Qinghai-Tibet plateau of China.</title>
        <authorList>
            <person name="Tian Z."/>
        </authorList>
    </citation>
    <scope>NUCLEOTIDE SEQUENCE [LARGE SCALE GENOMIC DNA]</scope>
    <source>
        <strain evidence="3 4">DSM 21501</strain>
    </source>
</reference>
<sequence>MTRLLRAMLALLFGLALLAPAATAAQAAPYCGITWGSQPKHAGTTAGQEYLTGIRAGRHACFDRLVLDVRGGRISGFDVRYAPVATEGQGRPIPLRGAGDLRVIADVHATTPGGRVTYAPAHPNEAVDVAGFRTFRQVAWGGSFEGVSVVGLGVRARLPFRAFVTNGPGDTSRLVVDVAHRW</sequence>
<evidence type="ECO:0000313" key="3">
    <source>
        <dbReference type="EMBL" id="KAE8763181.1"/>
    </source>
</evidence>
<feature type="chain" id="PRO_5038613669" description="AMIN-like domain-containing protein" evidence="1">
    <location>
        <begin position="25"/>
        <end position="182"/>
    </location>
</feature>
<evidence type="ECO:0000313" key="4">
    <source>
        <dbReference type="Proteomes" id="UP000451860"/>
    </source>
</evidence>
<keyword evidence="1" id="KW-0732">Signal</keyword>
<dbReference type="EMBL" id="WHJE01000089">
    <property type="protein sequence ID" value="KAE8763181.1"/>
    <property type="molecule type" value="Genomic_DNA"/>
</dbReference>
<dbReference type="OrthoDB" id="3393679at2"/>
<dbReference type="Pfam" id="PF24837">
    <property type="entry name" value="AMIN-like"/>
    <property type="match status" value="1"/>
</dbReference>
<comment type="caution">
    <text evidence="3">The sequence shown here is derived from an EMBL/GenBank/DDBJ whole genome shotgun (WGS) entry which is preliminary data.</text>
</comment>
<dbReference type="AlphaFoldDB" id="A0A7J5ULN3"/>